<dbReference type="AlphaFoldDB" id="E4YMP7"/>
<name>E4YMP7_OIKDI</name>
<accession>E4YMP7</accession>
<reference evidence="2" key="1">
    <citation type="journal article" date="2010" name="Science">
        <title>Plasticity of animal genome architecture unmasked by rapid evolution of a pelagic tunicate.</title>
        <authorList>
            <person name="Denoeud F."/>
            <person name="Henriet S."/>
            <person name="Mungpakdee S."/>
            <person name="Aury J.M."/>
            <person name="Da Silva C."/>
            <person name="Brinkmann H."/>
            <person name="Mikhaleva J."/>
            <person name="Olsen L.C."/>
            <person name="Jubin C."/>
            <person name="Canestro C."/>
            <person name="Bouquet J.M."/>
            <person name="Danks G."/>
            <person name="Poulain J."/>
            <person name="Campsteijn C."/>
            <person name="Adamski M."/>
            <person name="Cross I."/>
            <person name="Yadetie F."/>
            <person name="Muffato M."/>
            <person name="Louis A."/>
            <person name="Butcher S."/>
            <person name="Tsagkogeorga G."/>
            <person name="Konrad A."/>
            <person name="Singh S."/>
            <person name="Jensen M.F."/>
            <person name="Cong E.H."/>
            <person name="Eikeseth-Otteraa H."/>
            <person name="Noel B."/>
            <person name="Anthouard V."/>
            <person name="Porcel B.M."/>
            <person name="Kachouri-Lafond R."/>
            <person name="Nishino A."/>
            <person name="Ugolini M."/>
            <person name="Chourrout P."/>
            <person name="Nishida H."/>
            <person name="Aasland R."/>
            <person name="Huzurbazar S."/>
            <person name="Westhof E."/>
            <person name="Delsuc F."/>
            <person name="Lehrach H."/>
            <person name="Reinhardt R."/>
            <person name="Weissenbach J."/>
            <person name="Roy S.W."/>
            <person name="Artiguenave F."/>
            <person name="Postlethwait J.H."/>
            <person name="Manak J.R."/>
            <person name="Thompson E.M."/>
            <person name="Jaillon O."/>
            <person name="Du Pasquier L."/>
            <person name="Boudinot P."/>
            <person name="Liberles D.A."/>
            <person name="Volff J.N."/>
            <person name="Philippe H."/>
            <person name="Lenhard B."/>
            <person name="Roest Crollius H."/>
            <person name="Wincker P."/>
            <person name="Chourrout D."/>
        </authorList>
    </citation>
    <scope>NUCLEOTIDE SEQUENCE [LARGE SCALE GENOMIC DNA]</scope>
</reference>
<proteinExistence type="predicted"/>
<protein>
    <submittedName>
        <fullName evidence="2">Uncharacterized protein</fullName>
    </submittedName>
</protein>
<dbReference type="EMBL" id="FN654835">
    <property type="protein sequence ID" value="CBY36756.1"/>
    <property type="molecule type" value="Genomic_DNA"/>
</dbReference>
<evidence type="ECO:0000256" key="1">
    <source>
        <dbReference type="SAM" id="Coils"/>
    </source>
</evidence>
<sequence>MSDTEEEQLAKIIEESTLAINNAKAKLEEIAKEKAERELEVVKLSVEDKNKKMAQVMDSIKKSLQEYTGLTKNVMTDLGKIDKLYKKIDNNCPDIKPMGDYFVKTQKDNLEENFKEWSKIIDDEKKNLSNVIHGPEKQKSQSLFSNQSPTPAFGSVSHKMNLILFTLFFAFTDALEPLQSCKDLEILEENGGEISGVELLMHQHKCRADRQYDESQSKGKIKRLLASAVSALKELRLDFVHTRRVECGHKQQVMKITKLMLTLDDKLIEVLPKMSDDPSRQIIDLVKLLIHMHRTLEEKQCALSGNAEFKLEKGYLTKLLNKLDAQDEAEIISGGFKEHF</sequence>
<dbReference type="Proteomes" id="UP000011014">
    <property type="component" value="Unassembled WGS sequence"/>
</dbReference>
<gene>
    <name evidence="2" type="ORF">GSOID_T00029792001</name>
</gene>
<organism evidence="2">
    <name type="scientific">Oikopleura dioica</name>
    <name type="common">Tunicate</name>
    <dbReference type="NCBI Taxonomy" id="34765"/>
    <lineage>
        <taxon>Eukaryota</taxon>
        <taxon>Metazoa</taxon>
        <taxon>Chordata</taxon>
        <taxon>Tunicata</taxon>
        <taxon>Appendicularia</taxon>
        <taxon>Copelata</taxon>
        <taxon>Oikopleuridae</taxon>
        <taxon>Oikopleura</taxon>
    </lineage>
</organism>
<keyword evidence="1" id="KW-0175">Coiled coil</keyword>
<feature type="coiled-coil region" evidence="1">
    <location>
        <begin position="13"/>
        <end position="52"/>
    </location>
</feature>
<evidence type="ECO:0000313" key="2">
    <source>
        <dbReference type="EMBL" id="CBY36756.1"/>
    </source>
</evidence>